<evidence type="ECO:0000313" key="9">
    <source>
        <dbReference type="EMBL" id="ERJ12570.1"/>
    </source>
</evidence>
<dbReference type="Pfam" id="PF00266">
    <property type="entry name" value="Aminotran_5"/>
    <property type="match status" value="1"/>
</dbReference>
<feature type="domain" description="Aminotransferase class V" evidence="8">
    <location>
        <begin position="15"/>
        <end position="351"/>
    </location>
</feature>
<keyword evidence="10" id="KW-1185">Reference proteome</keyword>
<dbReference type="InParanoid" id="F7PT18"/>
<evidence type="ECO:0000256" key="2">
    <source>
        <dbReference type="ARBA" id="ARBA00009236"/>
    </source>
</evidence>
<name>F7PT18_9MOLU</name>
<comment type="cofactor">
    <cofactor evidence="1 5 7">
        <name>pyridoxal 5'-phosphate</name>
        <dbReference type="ChEBI" id="CHEBI:597326"/>
    </cofactor>
</comment>
<dbReference type="InterPro" id="IPR000192">
    <property type="entry name" value="Aminotrans_V_dom"/>
</dbReference>
<dbReference type="InterPro" id="IPR020578">
    <property type="entry name" value="Aminotrans_V_PyrdxlP_BS"/>
</dbReference>
<evidence type="ECO:0000256" key="1">
    <source>
        <dbReference type="ARBA" id="ARBA00001933"/>
    </source>
</evidence>
<dbReference type="OrthoDB" id="389074at2"/>
<feature type="binding site" evidence="4">
    <location>
        <position position="337"/>
    </location>
    <ligand>
        <name>substrate</name>
    </ligand>
</feature>
<dbReference type="STRING" id="1033810.HLPCO_001556"/>
<comment type="similarity">
    <text evidence="2 6">Belongs to the class-V pyridoxal-phosphate-dependent aminotransferase family.</text>
</comment>
<dbReference type="eggNOG" id="COG0075">
    <property type="taxonomic scope" value="Bacteria"/>
</dbReference>
<evidence type="ECO:0000256" key="3">
    <source>
        <dbReference type="ARBA" id="ARBA00022898"/>
    </source>
</evidence>
<dbReference type="PIRSF" id="PIRSF000524">
    <property type="entry name" value="SPT"/>
    <property type="match status" value="1"/>
</dbReference>
<proteinExistence type="inferred from homology"/>
<dbReference type="Gene3D" id="3.40.640.10">
    <property type="entry name" value="Type I PLP-dependent aspartate aminotransferase-like (Major domain)"/>
    <property type="match status" value="1"/>
</dbReference>
<keyword evidence="9" id="KW-0808">Transferase</keyword>
<dbReference type="InterPro" id="IPR015422">
    <property type="entry name" value="PyrdxlP-dep_Trfase_small"/>
</dbReference>
<dbReference type="GO" id="GO:0008453">
    <property type="term" value="F:alanine-glyoxylate transaminase activity"/>
    <property type="evidence" value="ECO:0007669"/>
    <property type="project" value="UniProtKB-EC"/>
</dbReference>
<dbReference type="RefSeq" id="WP_008824848.1">
    <property type="nucleotide sequence ID" value="NZ_AFNU02000004.1"/>
</dbReference>
<dbReference type="PANTHER" id="PTHR21152">
    <property type="entry name" value="AMINOTRANSFERASE CLASS V"/>
    <property type="match status" value="1"/>
</dbReference>
<evidence type="ECO:0000313" key="10">
    <source>
        <dbReference type="Proteomes" id="UP000005707"/>
    </source>
</evidence>
<dbReference type="GO" id="GO:0004760">
    <property type="term" value="F:L-serine-pyruvate transaminase activity"/>
    <property type="evidence" value="ECO:0007669"/>
    <property type="project" value="TreeGrafter"/>
</dbReference>
<evidence type="ECO:0000256" key="4">
    <source>
        <dbReference type="PIRSR" id="PIRSR000524-1"/>
    </source>
</evidence>
<organism evidence="9 10">
    <name type="scientific">Haloplasma contractile SSD-17B</name>
    <dbReference type="NCBI Taxonomy" id="1033810"/>
    <lineage>
        <taxon>Bacteria</taxon>
        <taxon>Bacillati</taxon>
        <taxon>Mycoplasmatota</taxon>
        <taxon>Mollicutes</taxon>
        <taxon>Haloplasmatales</taxon>
        <taxon>Haloplasmataceae</taxon>
        <taxon>Haloplasma</taxon>
    </lineage>
</organism>
<dbReference type="PANTHER" id="PTHR21152:SF40">
    <property type="entry name" value="ALANINE--GLYOXYLATE AMINOTRANSFERASE"/>
    <property type="match status" value="1"/>
</dbReference>
<dbReference type="InterPro" id="IPR015421">
    <property type="entry name" value="PyrdxlP-dep_Trfase_major"/>
</dbReference>
<dbReference type="GO" id="GO:0019265">
    <property type="term" value="P:glycine biosynthetic process, by transamination of glyoxylate"/>
    <property type="evidence" value="ECO:0007669"/>
    <property type="project" value="TreeGrafter"/>
</dbReference>
<dbReference type="AlphaFoldDB" id="F7PT18"/>
<evidence type="ECO:0000256" key="6">
    <source>
        <dbReference type="RuleBase" id="RU004075"/>
    </source>
</evidence>
<dbReference type="SUPFAM" id="SSF53383">
    <property type="entry name" value="PLP-dependent transferases"/>
    <property type="match status" value="1"/>
</dbReference>
<feature type="modified residue" description="N6-(pyridoxal phosphate)lysine" evidence="5">
    <location>
        <position position="191"/>
    </location>
</feature>
<gene>
    <name evidence="9" type="ORF">HLPCO_001556</name>
</gene>
<keyword evidence="9" id="KW-0032">Aminotransferase</keyword>
<evidence type="ECO:0000256" key="7">
    <source>
        <dbReference type="RuleBase" id="RU004504"/>
    </source>
</evidence>
<protein>
    <submittedName>
        <fullName evidence="9">Serine-pyruvate transaminase protein</fullName>
        <ecNumber evidence="9">2.6.1.44</ecNumber>
    </submittedName>
</protein>
<sequence>MKHKKQLFTPGPSNVPDPILEELSKDVIHHRMGDYKKILEDVTGKLKSVFKTSEDVLILTSSGTGAMESSIVNLFSKGDHVLVINTGNFGDRYIEIAEVFGLKVSSLKYEWGNTYSLAEVKQFLADNTDVKGILMTYHETSTGVLNDVKRIGELTKDTDTLLITDCISGMIVHPFEFDQWNVDCAVASSQKGFLLPPGISFVSISKKAQKQMERSNLPKYYWDYKKYYDYLKKGQPPFTPAIQLIVGLNKALTYILEKGVTTINTEKQELRTYTEERFKEIGFTLFIEDESIRGNVLVPVVPTNKDLDIKKLTKILDETYDLSVSKGQGQYVTKMLRIGILSEIGKDDIDDLIGKIKAIV</sequence>
<accession>F7PT18</accession>
<reference evidence="9 10" key="1">
    <citation type="journal article" date="2011" name="J. Bacteriol.">
        <title>Genome sequence of Haloplasma contractile, an unusual contractile bacterium from a deep-sea anoxic brine lake.</title>
        <authorList>
            <person name="Antunes A."/>
            <person name="Alam I."/>
            <person name="El Dorry H."/>
            <person name="Siam R."/>
            <person name="Robertson A."/>
            <person name="Bajic V.B."/>
            <person name="Stingl U."/>
        </authorList>
    </citation>
    <scope>NUCLEOTIDE SEQUENCE [LARGE SCALE GENOMIC DNA]</scope>
    <source>
        <strain evidence="9 10">SSD-17B</strain>
    </source>
</reference>
<dbReference type="FunCoup" id="F7PT18">
    <property type="interactions" value="348"/>
</dbReference>
<keyword evidence="3 5" id="KW-0663">Pyridoxal phosphate</keyword>
<evidence type="ECO:0000256" key="5">
    <source>
        <dbReference type="PIRSR" id="PIRSR000524-50"/>
    </source>
</evidence>
<evidence type="ECO:0000259" key="8">
    <source>
        <dbReference type="Pfam" id="PF00266"/>
    </source>
</evidence>
<dbReference type="InterPro" id="IPR015424">
    <property type="entry name" value="PyrdxlP-dep_Trfase"/>
</dbReference>
<reference evidence="9 10" key="2">
    <citation type="journal article" date="2013" name="PLoS ONE">
        <title>INDIGO - INtegrated Data Warehouse of MIcrobial GenOmes with Examples from the Red Sea Extremophiles.</title>
        <authorList>
            <person name="Alam I."/>
            <person name="Antunes A."/>
            <person name="Kamau A.A."/>
            <person name="Ba Alawi W."/>
            <person name="Kalkatawi M."/>
            <person name="Stingl U."/>
            <person name="Bajic V.B."/>
        </authorList>
    </citation>
    <scope>NUCLEOTIDE SEQUENCE [LARGE SCALE GENOMIC DNA]</scope>
    <source>
        <strain evidence="9 10">SSD-17B</strain>
    </source>
</reference>
<dbReference type="PROSITE" id="PS00595">
    <property type="entry name" value="AA_TRANSFER_CLASS_5"/>
    <property type="match status" value="1"/>
</dbReference>
<dbReference type="InterPro" id="IPR024169">
    <property type="entry name" value="SP_NH2Trfase/AEP_transaminase"/>
</dbReference>
<dbReference type="EC" id="2.6.1.44" evidence="9"/>
<dbReference type="Proteomes" id="UP000005707">
    <property type="component" value="Unassembled WGS sequence"/>
</dbReference>
<dbReference type="Gene3D" id="3.90.1150.10">
    <property type="entry name" value="Aspartate Aminotransferase, domain 1"/>
    <property type="match status" value="1"/>
</dbReference>
<comment type="caution">
    <text evidence="9">The sequence shown here is derived from an EMBL/GenBank/DDBJ whole genome shotgun (WGS) entry which is preliminary data.</text>
</comment>
<dbReference type="EMBL" id="AFNU02000004">
    <property type="protein sequence ID" value="ERJ12570.1"/>
    <property type="molecule type" value="Genomic_DNA"/>
</dbReference>